<dbReference type="SUPFAM" id="SSF51306">
    <property type="entry name" value="LexA/Signal peptidase"/>
    <property type="match status" value="1"/>
</dbReference>
<evidence type="ECO:0000256" key="7">
    <source>
        <dbReference type="RuleBase" id="RU362042"/>
    </source>
</evidence>
<dbReference type="Gene3D" id="2.10.109.10">
    <property type="entry name" value="Umud Fragment, subunit A"/>
    <property type="match status" value="1"/>
</dbReference>
<evidence type="ECO:0000256" key="1">
    <source>
        <dbReference type="ARBA" id="ARBA00000677"/>
    </source>
</evidence>
<dbReference type="Pfam" id="PF10502">
    <property type="entry name" value="Peptidase_S26"/>
    <property type="match status" value="1"/>
</dbReference>
<keyword evidence="10" id="KW-1185">Reference proteome</keyword>
<evidence type="ECO:0000256" key="6">
    <source>
        <dbReference type="PIRSR" id="PIRSR600223-1"/>
    </source>
</evidence>
<dbReference type="InterPro" id="IPR019533">
    <property type="entry name" value="Peptidase_S26"/>
</dbReference>
<dbReference type="PANTHER" id="PTHR43390">
    <property type="entry name" value="SIGNAL PEPTIDASE I"/>
    <property type="match status" value="1"/>
</dbReference>
<gene>
    <name evidence="9" type="primary">lepB</name>
    <name evidence="9" type="ORF">P1J78_08775</name>
</gene>
<feature type="active site" evidence="6">
    <location>
        <position position="24"/>
    </location>
</feature>
<dbReference type="GO" id="GO:0004252">
    <property type="term" value="F:serine-type endopeptidase activity"/>
    <property type="evidence" value="ECO:0007669"/>
    <property type="project" value="InterPro"/>
</dbReference>
<comment type="subcellular location">
    <subcellularLocation>
        <location evidence="7">Membrane</location>
        <topology evidence="7">Single-pass type II membrane protein</topology>
    </subcellularLocation>
</comment>
<dbReference type="PROSITE" id="PS00760">
    <property type="entry name" value="SPASE_I_2"/>
    <property type="match status" value="1"/>
</dbReference>
<evidence type="ECO:0000313" key="10">
    <source>
        <dbReference type="Proteomes" id="UP001220964"/>
    </source>
</evidence>
<protein>
    <recommendedName>
        <fullName evidence="4 7">Signal peptidase I</fullName>
        <ecNumber evidence="3 7">3.4.21.89</ecNumber>
    </recommendedName>
</protein>
<proteinExistence type="inferred from homology"/>
<evidence type="ECO:0000256" key="3">
    <source>
        <dbReference type="ARBA" id="ARBA00013208"/>
    </source>
</evidence>
<reference evidence="9" key="1">
    <citation type="submission" date="2023-03" db="EMBL/GenBank/DDBJ databases">
        <title>Multiphase analysis and comparison of six strains from genera Psychromarinibacter, Lutimaribacter, and Maritimibacter, including a novel species: Psychromarinibacter sediminicola sp. nov.</title>
        <authorList>
            <person name="Wang Y.-H."/>
            <person name="Ye M.-Q."/>
            <person name="Du Z.-J."/>
        </authorList>
    </citation>
    <scope>NUCLEOTIDE SEQUENCE</scope>
    <source>
        <strain evidence="9">C21-152</strain>
    </source>
</reference>
<feature type="domain" description="Peptidase S26" evidence="8">
    <location>
        <begin position="5"/>
        <end position="196"/>
    </location>
</feature>
<comment type="similarity">
    <text evidence="2 7">Belongs to the peptidase S26 family.</text>
</comment>
<name>A0AAE3NRM6_9RHOB</name>
<evidence type="ECO:0000313" key="9">
    <source>
        <dbReference type="EMBL" id="MDF0600822.1"/>
    </source>
</evidence>
<dbReference type="AlphaFoldDB" id="A0AAE3NRM6"/>
<dbReference type="EC" id="3.4.21.89" evidence="3 7"/>
<dbReference type="InterPro" id="IPR000223">
    <property type="entry name" value="Pept_S26A_signal_pept_1"/>
</dbReference>
<evidence type="ECO:0000256" key="2">
    <source>
        <dbReference type="ARBA" id="ARBA00009370"/>
    </source>
</evidence>
<dbReference type="InterPro" id="IPR019758">
    <property type="entry name" value="Pept_S26A_signal_pept_1_CS"/>
</dbReference>
<dbReference type="PANTHER" id="PTHR43390:SF1">
    <property type="entry name" value="CHLOROPLAST PROCESSING PEPTIDASE"/>
    <property type="match status" value="1"/>
</dbReference>
<dbReference type="RefSeq" id="WP_275566963.1">
    <property type="nucleotide sequence ID" value="NZ_JARGYC010000018.1"/>
</dbReference>
<dbReference type="InterPro" id="IPR019757">
    <property type="entry name" value="Pept_S26A_signal_pept_1_Lys-AS"/>
</dbReference>
<evidence type="ECO:0000259" key="8">
    <source>
        <dbReference type="Pfam" id="PF10502"/>
    </source>
</evidence>
<dbReference type="PRINTS" id="PR00727">
    <property type="entry name" value="LEADERPTASE"/>
</dbReference>
<dbReference type="GO" id="GO:0009003">
    <property type="term" value="F:signal peptidase activity"/>
    <property type="evidence" value="ECO:0007669"/>
    <property type="project" value="UniProtKB-EC"/>
</dbReference>
<evidence type="ECO:0000256" key="4">
    <source>
        <dbReference type="ARBA" id="ARBA00019232"/>
    </source>
</evidence>
<dbReference type="CDD" id="cd06462">
    <property type="entry name" value="Peptidase_S24_S26"/>
    <property type="match status" value="1"/>
</dbReference>
<dbReference type="PROSITE" id="PS00761">
    <property type="entry name" value="SPASE_I_3"/>
    <property type="match status" value="1"/>
</dbReference>
<keyword evidence="5 7" id="KW-0378">Hydrolase</keyword>
<dbReference type="NCBIfam" id="TIGR02227">
    <property type="entry name" value="sigpep_I_bact"/>
    <property type="match status" value="1"/>
</dbReference>
<comment type="caution">
    <text evidence="9">The sequence shown here is derived from an EMBL/GenBank/DDBJ whole genome shotgun (WGS) entry which is preliminary data.</text>
</comment>
<feature type="active site" evidence="6">
    <location>
        <position position="62"/>
    </location>
</feature>
<dbReference type="GO" id="GO:0006465">
    <property type="term" value="P:signal peptide processing"/>
    <property type="evidence" value="ECO:0007669"/>
    <property type="project" value="InterPro"/>
</dbReference>
<comment type="catalytic activity">
    <reaction evidence="1 7">
        <text>Cleavage of hydrophobic, N-terminal signal or leader sequences from secreted and periplasmic proteins.</text>
        <dbReference type="EC" id="3.4.21.89"/>
    </reaction>
</comment>
<sequence length="220" mass="23700">MLHYLTFVLWSLAVWDTYWIPAGSMKPTLLPGDYVAVLPATRATPGDVVVFTHPVQGTAYVKRVIAVGGDRVQMRGGTLFVNEVAVAATPVADFVEPYAPQGPAGLRPRCDAPVAAGAPCHKRQAEEVLANGRRYNVLDIRDGPADDTAVFTVPEGHVFVIGDNRDNSVDSRFASDRGGVGFVPVEAIRGRVRWVVFSSSGASLLAPGSWRDGRFLRAVR</sequence>
<keyword evidence="7" id="KW-0645">Protease</keyword>
<dbReference type="Proteomes" id="UP001220964">
    <property type="component" value="Unassembled WGS sequence"/>
</dbReference>
<organism evidence="9 10">
    <name type="scientific">Psychromarinibacter sediminicola</name>
    <dbReference type="NCBI Taxonomy" id="3033385"/>
    <lineage>
        <taxon>Bacteria</taxon>
        <taxon>Pseudomonadati</taxon>
        <taxon>Pseudomonadota</taxon>
        <taxon>Alphaproteobacteria</taxon>
        <taxon>Rhodobacterales</taxon>
        <taxon>Paracoccaceae</taxon>
        <taxon>Psychromarinibacter</taxon>
    </lineage>
</organism>
<dbReference type="GO" id="GO:0016020">
    <property type="term" value="C:membrane"/>
    <property type="evidence" value="ECO:0007669"/>
    <property type="project" value="UniProtKB-SubCell"/>
</dbReference>
<dbReference type="InterPro" id="IPR036286">
    <property type="entry name" value="LexA/Signal_pep-like_sf"/>
</dbReference>
<evidence type="ECO:0000256" key="5">
    <source>
        <dbReference type="ARBA" id="ARBA00022801"/>
    </source>
</evidence>
<accession>A0AAE3NRM6</accession>
<dbReference type="EMBL" id="JARGYC010000018">
    <property type="protein sequence ID" value="MDF0600822.1"/>
    <property type="molecule type" value="Genomic_DNA"/>
</dbReference>